<keyword evidence="2" id="KW-0964">Secreted</keyword>
<gene>
    <name evidence="7" type="ORF">OUZ56_030917</name>
</gene>
<comment type="subcellular location">
    <subcellularLocation>
        <location evidence="1">Secreted</location>
    </subcellularLocation>
</comment>
<dbReference type="Pfam" id="PF14295">
    <property type="entry name" value="PAN_4"/>
    <property type="match status" value="3"/>
</dbReference>
<dbReference type="SUPFAM" id="SSF48113">
    <property type="entry name" value="Heme-dependent peroxidases"/>
    <property type="match status" value="1"/>
</dbReference>
<dbReference type="PANTHER" id="PTHR11475">
    <property type="entry name" value="OXIDASE/PEROXIDASE"/>
    <property type="match status" value="1"/>
</dbReference>
<sequence length="1066" mass="119588">MKTKAIWMLYVLIWSVHANVENDTQIQIRSVHVNAENDTQIQSIEQDAEDWNTGEGGVKWQFNCDFFGNDIRRLASTGKQCGGHCIANTRCSHFHYSDDGFCYLKNPSIGVSRTSHSGGVCGFLPWRSNVGNDWRIGGSDIKWQINCDFNGNDIHKIASSGEDCGNICIAMRPCTHFRYFDGFCYMKAAPITTVRTPTNGGVCGYIPWKFDPDRDHWNPGGDGVKWLLNCDFFGHDIGQLASTGELCGGLCVANPECNHFRLHEGFCYLKKAPLSTPRTPINSGMCGFVPYRNFNDSIATCPKIDDLPSECRPIKDCAVWYDQILTIPGTACKLSDGNPGACCPDLPTNSYGASLRTPFARIGEKNGFNYNINTPSMNQAAEASRLQMSSMGEIEKRLTQNNILVLPGSSRAIHALVFATTAESANQQKISREAIIGAYTASEIVKRFNIKPENVTLALNQFNLKDTILSKMCPTDSVCNQTTIDSRYRTLDGSCNNIQHSSWGRSLTPFQRLAPSAYADGVRVPRRAKSGRELPSARLISTTVTRDVDAPSKTDTTWVMQYGQFLDHDFTRTLEFRMANSSTIPCCMPNGGFIDKNLVHPECFPIEIPRNDTFFSRFGQRCMPLVRSAPGRRPDCSLGCAEQMNQLTHYLDQSNVYGSDDKLANELRTFQEGKLKVTRRSDLDLLPADDESKVSCALSKRVSGIDPPSDVKCFKAGDSPRVNEHPNLAVTHIVFLREHNRLAKELARLNSHWDDERLYQEAKRILTAQMQHITYNEWVPIIIGRKKMQQLGLLPLQRGFSQDYDSNLNPTIFNEFAGAAFRFGHTLIQGRHHLTNARGTKERDILLRQHFFKTQEIYTPGNLDKFLIGLATQPGQKPEHYFSEELTNHLFEEEGKGFGLDLVSLNIQRGRDHGIPGYNAYRSICDLSAANNFTDLRDLISSSIVARFESLYESVDDIDLFIGSISERLAKGAVVGPTFQCLIGEQFLRLKRGDRYFYDLAGQSGSFTEEQLNEIRRTSFARLVCDNSNVRSIQPLIFKSKTAVNPIVDCESSSIPRVNLRPWQEV</sequence>
<keyword evidence="4" id="KW-0325">Glycoprotein</keyword>
<keyword evidence="8" id="KW-1185">Reference proteome</keyword>
<feature type="signal peptide" evidence="5">
    <location>
        <begin position="1"/>
        <end position="18"/>
    </location>
</feature>
<organism evidence="7 8">
    <name type="scientific">Daphnia magna</name>
    <dbReference type="NCBI Taxonomy" id="35525"/>
    <lineage>
        <taxon>Eukaryota</taxon>
        <taxon>Metazoa</taxon>
        <taxon>Ecdysozoa</taxon>
        <taxon>Arthropoda</taxon>
        <taxon>Crustacea</taxon>
        <taxon>Branchiopoda</taxon>
        <taxon>Diplostraca</taxon>
        <taxon>Cladocera</taxon>
        <taxon>Anomopoda</taxon>
        <taxon>Daphniidae</taxon>
        <taxon>Daphnia</taxon>
    </lineage>
</organism>
<dbReference type="InterPro" id="IPR010255">
    <property type="entry name" value="Haem_peroxidase_sf"/>
</dbReference>
<dbReference type="Gene3D" id="3.50.4.10">
    <property type="entry name" value="Hepatocyte Growth Factor"/>
    <property type="match status" value="2"/>
</dbReference>
<dbReference type="Gene3D" id="1.10.640.10">
    <property type="entry name" value="Haem peroxidase domain superfamily, animal type"/>
    <property type="match status" value="1"/>
</dbReference>
<evidence type="ECO:0000313" key="8">
    <source>
        <dbReference type="Proteomes" id="UP001234178"/>
    </source>
</evidence>
<comment type="caution">
    <text evidence="7">The sequence shown here is derived from an EMBL/GenBank/DDBJ whole genome shotgun (WGS) entry which is preliminary data.</text>
</comment>
<evidence type="ECO:0000256" key="4">
    <source>
        <dbReference type="ARBA" id="ARBA00023180"/>
    </source>
</evidence>
<reference evidence="7 8" key="1">
    <citation type="journal article" date="2023" name="Nucleic Acids Res.">
        <title>The hologenome of Daphnia magna reveals possible DNA methylation and microbiome-mediated evolution of the host genome.</title>
        <authorList>
            <person name="Chaturvedi A."/>
            <person name="Li X."/>
            <person name="Dhandapani V."/>
            <person name="Marshall H."/>
            <person name="Kissane S."/>
            <person name="Cuenca-Cambronero M."/>
            <person name="Asole G."/>
            <person name="Calvet F."/>
            <person name="Ruiz-Romero M."/>
            <person name="Marangio P."/>
            <person name="Guigo R."/>
            <person name="Rago D."/>
            <person name="Mirbahai L."/>
            <person name="Eastwood N."/>
            <person name="Colbourne J.K."/>
            <person name="Zhou J."/>
            <person name="Mallon E."/>
            <person name="Orsini L."/>
        </authorList>
    </citation>
    <scope>NUCLEOTIDE SEQUENCE [LARGE SCALE GENOMIC DNA]</scope>
    <source>
        <strain evidence="7">LRV0_1</strain>
    </source>
</reference>
<keyword evidence="3" id="KW-0560">Oxidoreductase</keyword>
<keyword evidence="5" id="KW-0732">Signal</keyword>
<evidence type="ECO:0000256" key="3">
    <source>
        <dbReference type="ARBA" id="ARBA00022559"/>
    </source>
</evidence>
<dbReference type="PROSITE" id="PS50292">
    <property type="entry name" value="PEROXIDASE_3"/>
    <property type="match status" value="1"/>
</dbReference>
<protein>
    <recommendedName>
        <fullName evidence="6">Apple domain-containing protein</fullName>
    </recommendedName>
</protein>
<accession>A0ABQ9ZSP4</accession>
<evidence type="ECO:0000313" key="7">
    <source>
        <dbReference type="EMBL" id="KAK4015952.1"/>
    </source>
</evidence>
<name>A0ABQ9ZSP4_9CRUS</name>
<feature type="domain" description="Apple" evidence="6">
    <location>
        <begin position="65"/>
        <end position="103"/>
    </location>
</feature>
<proteinExistence type="predicted"/>
<dbReference type="EMBL" id="JAOYFB010000005">
    <property type="protein sequence ID" value="KAK4015952.1"/>
    <property type="molecule type" value="Genomic_DNA"/>
</dbReference>
<dbReference type="CDD" id="cd09823">
    <property type="entry name" value="peroxinectin_like"/>
    <property type="match status" value="1"/>
</dbReference>
<dbReference type="InterPro" id="IPR003609">
    <property type="entry name" value="Pan_app"/>
</dbReference>
<evidence type="ECO:0000256" key="2">
    <source>
        <dbReference type="ARBA" id="ARBA00022525"/>
    </source>
</evidence>
<dbReference type="PRINTS" id="PR00457">
    <property type="entry name" value="ANPEROXIDASE"/>
</dbReference>
<feature type="domain" description="Apple" evidence="6">
    <location>
        <begin position="148"/>
        <end position="184"/>
    </location>
</feature>
<dbReference type="InterPro" id="IPR019791">
    <property type="entry name" value="Haem_peroxidase_animal"/>
</dbReference>
<dbReference type="PANTHER" id="PTHR11475:SF4">
    <property type="entry name" value="CHORION PEROXIDASE"/>
    <property type="match status" value="1"/>
</dbReference>
<evidence type="ECO:0000259" key="6">
    <source>
        <dbReference type="Pfam" id="PF14295"/>
    </source>
</evidence>
<feature type="domain" description="Apple" evidence="6">
    <location>
        <begin position="231"/>
        <end position="265"/>
    </location>
</feature>
<dbReference type="Proteomes" id="UP001234178">
    <property type="component" value="Unassembled WGS sequence"/>
</dbReference>
<keyword evidence="3" id="KW-0575">Peroxidase</keyword>
<feature type="chain" id="PRO_5047520990" description="Apple domain-containing protein" evidence="5">
    <location>
        <begin position="19"/>
        <end position="1066"/>
    </location>
</feature>
<dbReference type="InterPro" id="IPR037120">
    <property type="entry name" value="Haem_peroxidase_sf_animal"/>
</dbReference>
<dbReference type="Pfam" id="PF03098">
    <property type="entry name" value="An_peroxidase"/>
    <property type="match status" value="1"/>
</dbReference>
<evidence type="ECO:0000256" key="5">
    <source>
        <dbReference type="SAM" id="SignalP"/>
    </source>
</evidence>
<evidence type="ECO:0000256" key="1">
    <source>
        <dbReference type="ARBA" id="ARBA00004613"/>
    </source>
</evidence>